<dbReference type="SUPFAM" id="SSF52038">
    <property type="entry name" value="Barstar-related"/>
    <property type="match status" value="1"/>
</dbReference>
<dbReference type="InterPro" id="IPR000468">
    <property type="entry name" value="Barstar"/>
</dbReference>
<evidence type="ECO:0000256" key="1">
    <source>
        <dbReference type="ARBA" id="ARBA00006845"/>
    </source>
</evidence>
<organism evidence="3 4">
    <name type="scientific">Amycolatopsis camponoti</name>
    <dbReference type="NCBI Taxonomy" id="2606593"/>
    <lineage>
        <taxon>Bacteria</taxon>
        <taxon>Bacillati</taxon>
        <taxon>Actinomycetota</taxon>
        <taxon>Actinomycetes</taxon>
        <taxon>Pseudonocardiales</taxon>
        <taxon>Pseudonocardiaceae</taxon>
        <taxon>Amycolatopsis</taxon>
    </lineage>
</organism>
<comment type="similarity">
    <text evidence="1">Belongs to the barstar family.</text>
</comment>
<dbReference type="Pfam" id="PF01337">
    <property type="entry name" value="Barstar"/>
    <property type="match status" value="1"/>
</dbReference>
<sequence length="146" mass="15796">MWATPGIIVLPWDQGIAAIDAVPPQGVIAVARIDGAAAGSEDELFGQFSDALRFPAYFGWNWDALSDCLRDLNWLPADRYLVVVEEPMRLLGGDAEGRRTLLGILGRAAREWANPLGRPGNAGVPFRTVLLAAEADVEALRTELRG</sequence>
<dbReference type="Proteomes" id="UP000399805">
    <property type="component" value="Unassembled WGS sequence"/>
</dbReference>
<protein>
    <recommendedName>
        <fullName evidence="2">Barstar (barnase inhibitor) domain-containing protein</fullName>
    </recommendedName>
</protein>
<dbReference type="EMBL" id="CABVGP010000002">
    <property type="protein sequence ID" value="VVJ19728.1"/>
    <property type="molecule type" value="Genomic_DNA"/>
</dbReference>
<keyword evidence="4" id="KW-1185">Reference proteome</keyword>
<reference evidence="3 4" key="1">
    <citation type="submission" date="2019-09" db="EMBL/GenBank/DDBJ databases">
        <authorList>
            <person name="Leyn A S."/>
        </authorList>
    </citation>
    <scope>NUCLEOTIDE SEQUENCE [LARGE SCALE GENOMIC DNA]</scope>
    <source>
        <strain evidence="3">AA231_1</strain>
    </source>
</reference>
<evidence type="ECO:0000313" key="4">
    <source>
        <dbReference type="Proteomes" id="UP000399805"/>
    </source>
</evidence>
<proteinExistence type="inferred from homology"/>
<feature type="domain" description="Barstar (barnase inhibitor)" evidence="2">
    <location>
        <begin position="29"/>
        <end position="129"/>
    </location>
</feature>
<dbReference type="Gene3D" id="3.30.370.10">
    <property type="entry name" value="Barstar-like"/>
    <property type="match status" value="1"/>
</dbReference>
<accession>A0A6I8LT67</accession>
<dbReference type="AlphaFoldDB" id="A0A6I8LT67"/>
<dbReference type="InterPro" id="IPR035905">
    <property type="entry name" value="Barstar-like_sf"/>
</dbReference>
<gene>
    <name evidence="3" type="ORF">AA23TX_04749</name>
</gene>
<evidence type="ECO:0000313" key="3">
    <source>
        <dbReference type="EMBL" id="VVJ19728.1"/>
    </source>
</evidence>
<dbReference type="RefSeq" id="WP_155544943.1">
    <property type="nucleotide sequence ID" value="NZ_CABVGP010000002.1"/>
</dbReference>
<evidence type="ECO:0000259" key="2">
    <source>
        <dbReference type="Pfam" id="PF01337"/>
    </source>
</evidence>
<name>A0A6I8LT67_9PSEU</name>